<evidence type="ECO:0000313" key="2">
    <source>
        <dbReference type="EMBL" id="KAJ9608114.1"/>
    </source>
</evidence>
<feature type="region of interest" description="Disordered" evidence="1">
    <location>
        <begin position="934"/>
        <end position="953"/>
    </location>
</feature>
<keyword evidence="3" id="KW-1185">Reference proteome</keyword>
<protein>
    <submittedName>
        <fullName evidence="2">Uncharacterized protein</fullName>
    </submittedName>
</protein>
<comment type="caution">
    <text evidence="2">The sequence shown here is derived from an EMBL/GenBank/DDBJ whole genome shotgun (WGS) entry which is preliminary data.</text>
</comment>
<feature type="region of interest" description="Disordered" evidence="1">
    <location>
        <begin position="881"/>
        <end position="926"/>
    </location>
</feature>
<reference evidence="2" key="1">
    <citation type="submission" date="2022-10" db="EMBL/GenBank/DDBJ databases">
        <title>Culturing micro-colonial fungi from biological soil crusts in the Mojave desert and describing Neophaeococcomyces mojavensis, and introducing the new genera and species Taxawa tesnikishii.</title>
        <authorList>
            <person name="Kurbessoian T."/>
            <person name="Stajich J.E."/>
        </authorList>
    </citation>
    <scope>NUCLEOTIDE SEQUENCE</scope>
    <source>
        <strain evidence="2">TK_41</strain>
    </source>
</reference>
<organism evidence="2 3">
    <name type="scientific">Cladophialophora chaetospira</name>
    <dbReference type="NCBI Taxonomy" id="386627"/>
    <lineage>
        <taxon>Eukaryota</taxon>
        <taxon>Fungi</taxon>
        <taxon>Dikarya</taxon>
        <taxon>Ascomycota</taxon>
        <taxon>Pezizomycotina</taxon>
        <taxon>Eurotiomycetes</taxon>
        <taxon>Chaetothyriomycetidae</taxon>
        <taxon>Chaetothyriales</taxon>
        <taxon>Herpotrichiellaceae</taxon>
        <taxon>Cladophialophora</taxon>
    </lineage>
</organism>
<name>A0AA39CH55_9EURO</name>
<dbReference type="EMBL" id="JAPDRK010000010">
    <property type="protein sequence ID" value="KAJ9608114.1"/>
    <property type="molecule type" value="Genomic_DNA"/>
</dbReference>
<proteinExistence type="predicted"/>
<gene>
    <name evidence="2" type="ORF">H2200_007102</name>
</gene>
<evidence type="ECO:0000256" key="1">
    <source>
        <dbReference type="SAM" id="MobiDB-lite"/>
    </source>
</evidence>
<feature type="compositionally biased region" description="Low complexity" evidence="1">
    <location>
        <begin position="73"/>
        <end position="90"/>
    </location>
</feature>
<feature type="compositionally biased region" description="Low complexity" evidence="1">
    <location>
        <begin position="837"/>
        <end position="849"/>
    </location>
</feature>
<feature type="region of interest" description="Disordered" evidence="1">
    <location>
        <begin position="827"/>
        <end position="866"/>
    </location>
</feature>
<feature type="region of interest" description="Disordered" evidence="1">
    <location>
        <begin position="27"/>
        <end position="95"/>
    </location>
</feature>
<dbReference type="Proteomes" id="UP001172673">
    <property type="component" value="Unassembled WGS sequence"/>
</dbReference>
<feature type="region of interest" description="Disordered" evidence="1">
    <location>
        <begin position="764"/>
        <end position="789"/>
    </location>
</feature>
<evidence type="ECO:0000313" key="3">
    <source>
        <dbReference type="Proteomes" id="UP001172673"/>
    </source>
</evidence>
<accession>A0AA39CH55</accession>
<sequence>MARGRPSDNLLEDEKLALRREKVRLNVQAHRQRQKEKKRLEALDQQPQPSLRWISENERQGLHSTCSRDQPKQSRPQQSSSASTPRQSCSLLYGPNPEKQYTLSLLGMLRTRYLPERVTLPHAATDERLYTPCALWIVKGCDLAAAEENSVVKRMYRAFGLAILGTEHQRDDIQAASLHTYHQTLASISRQLSAITKGGSLRIHEYLALFISCHAAAIFQLSVNGSMARMFEYVRGIGSVLVHHLLQPDSVSRDWQALADEYRLLEIVFCLIYRKPSILAGTSLFRRGSTNAPAVQSHDLKHSKSSQLDELVFIARHIPPIMCYLDDVKACKPSRDQVPEEMHSARDCLSYVMTELERWSVSFLDRHARAVVQSDPYILGHGDLDFPGLEVASTWTFWLSFKVHALESYISILQIPESSQHDNSERYACENNSSDARTDSYNKGIKDAREDLLETIQLLIRSMPYLLEADIGYIGRSFVAFPLETIRVALLHELERSPRVSPGAVEPSVPPPADGRMPSIMAALTSCSQIAKRAKAMSCALFSDDWPNTSATAFDTCHIIDSELDTHFANSLELYHASERSLVVPEDDPGRGGRLRSGRVELNLANNVKVVLDDVFYDPQRRDRIRPFRPRVIISLKRLLATFDTTFEVEAIGHWHVKRNGQLLVFGLITENFSYPTERIALGPPLPSSVAIASPQVLQGAVTVEPAENAGRPPSTSSTAVNDTVPASVGGYRLTASQAKPAGKPRDAARRHWRTVRYANLPRVQGEGPRGAKAATTNHRKALAQKPATTRKVSFLDQILGAPVKSASRGSGQSKDIQTPTKVEVAGKQKFEGKNRAPPQAAPSKSSSARVGATHSPFKQITGRKGSKTVTAAANLYESIGGSSTWAPTKAETNKGKEQQENVGKGSSVPENTPVNLTQRTSQKPVGAVGEELTKMQGNNAASPKDAARDRWSKVWLYDLPRADKDTK</sequence>
<feature type="compositionally biased region" description="Polar residues" evidence="1">
    <location>
        <begin position="909"/>
        <end position="924"/>
    </location>
</feature>
<dbReference type="AlphaFoldDB" id="A0AA39CH55"/>